<feature type="domain" description="O-methyltransferase C-terminal" evidence="4">
    <location>
        <begin position="139"/>
        <end position="344"/>
    </location>
</feature>
<dbReference type="HOGENOM" id="CLU_445107_0_0_1"/>
<dbReference type="eggNOG" id="KOG3178">
    <property type="taxonomic scope" value="Eukaryota"/>
</dbReference>
<dbReference type="InterPro" id="IPR001077">
    <property type="entry name" value="COMT_C"/>
</dbReference>
<dbReference type="Pfam" id="PF00891">
    <property type="entry name" value="Methyltransf_2"/>
    <property type="match status" value="2"/>
</dbReference>
<dbReference type="CDD" id="cd02440">
    <property type="entry name" value="AdoMet_MTases"/>
    <property type="match status" value="2"/>
</dbReference>
<dbReference type="ExpressionAtlas" id="F6H775">
    <property type="expression patterns" value="baseline and differential"/>
</dbReference>
<keyword evidence="3" id="KW-0949">S-adenosyl-L-methionine</keyword>
<dbReference type="FunFam" id="3.40.50.150:FF:000061">
    <property type="entry name" value="Caffeic acid O-methyltransferase"/>
    <property type="match status" value="2"/>
</dbReference>
<dbReference type="GO" id="GO:0032259">
    <property type="term" value="P:methylation"/>
    <property type="evidence" value="ECO:0000318"/>
    <property type="project" value="GO_Central"/>
</dbReference>
<evidence type="ECO:0000256" key="3">
    <source>
        <dbReference type="ARBA" id="ARBA00022691"/>
    </source>
</evidence>
<gene>
    <name evidence="6" type="ordered locus">VIT_16s0098g00850</name>
</gene>
<dbReference type="PaxDb" id="29760-VIT_16s0098g00850.t01"/>
<dbReference type="FunFam" id="1.10.10.10:FF:000357">
    <property type="entry name" value="Caffeic acid 3-O-methyltransferase"/>
    <property type="match status" value="2"/>
</dbReference>
<dbReference type="GO" id="GO:0046983">
    <property type="term" value="F:protein dimerization activity"/>
    <property type="evidence" value="ECO:0007669"/>
    <property type="project" value="InterPro"/>
</dbReference>
<dbReference type="OrthoDB" id="1606438at2759"/>
<dbReference type="SMR" id="F6H775"/>
<feature type="domain" description="O-methyltransferase dimerisation" evidence="5">
    <location>
        <begin position="401"/>
        <end position="492"/>
    </location>
</feature>
<dbReference type="GO" id="GO:0008757">
    <property type="term" value="F:S-adenosylmethionine-dependent methyltransferase activity"/>
    <property type="evidence" value="ECO:0000318"/>
    <property type="project" value="GO_Central"/>
</dbReference>
<evidence type="ECO:0000259" key="5">
    <source>
        <dbReference type="Pfam" id="PF08100"/>
    </source>
</evidence>
<proteinExistence type="predicted"/>
<evidence type="ECO:0000313" key="6">
    <source>
        <dbReference type="EMBL" id="CCB48098.1"/>
    </source>
</evidence>
<dbReference type="PROSITE" id="PS51683">
    <property type="entry name" value="SAM_OMT_II"/>
    <property type="match status" value="2"/>
</dbReference>
<dbReference type="Gene3D" id="3.40.50.150">
    <property type="entry name" value="Vaccinia Virus protein VP39"/>
    <property type="match status" value="2"/>
</dbReference>
<dbReference type="InterPro" id="IPR016461">
    <property type="entry name" value="COMT-like"/>
</dbReference>
<dbReference type="EMBL" id="FN595247">
    <property type="protein sequence ID" value="CCB48098.1"/>
    <property type="molecule type" value="Genomic_DNA"/>
</dbReference>
<dbReference type="Pfam" id="PF08100">
    <property type="entry name" value="Dimerisation"/>
    <property type="match status" value="2"/>
</dbReference>
<keyword evidence="2" id="KW-0808">Transferase</keyword>
<evidence type="ECO:0008006" key="8">
    <source>
        <dbReference type="Google" id="ProtNLM"/>
    </source>
</evidence>
<accession>F6H775</accession>
<evidence type="ECO:0000256" key="2">
    <source>
        <dbReference type="ARBA" id="ARBA00022679"/>
    </source>
</evidence>
<dbReference type="SUPFAM" id="SSF53335">
    <property type="entry name" value="S-adenosyl-L-methionine-dependent methyltransferases"/>
    <property type="match status" value="2"/>
</dbReference>
<dbReference type="PANTHER" id="PTHR11746">
    <property type="entry name" value="O-METHYLTRANSFERASE"/>
    <property type="match status" value="1"/>
</dbReference>
<feature type="domain" description="O-methyltransferase dimerisation" evidence="5">
    <location>
        <begin position="23"/>
        <end position="116"/>
    </location>
</feature>
<dbReference type="InterPro" id="IPR012967">
    <property type="entry name" value="COMT_dimerisation"/>
</dbReference>
<sequence length="740" mass="80330">MGSTSMTPTTILESDEEASLFSMQLVSASVLPMVLKSALELDLLEIIAKAGPGAFVSTSEIAAQIPTHNPEAPVMLDRILRLLATYAVVKCSLRNLPDGGVERLYGLAPVCKYLTRNEDGVSVAPLLLMNQDKVLMESWYYLKDAVLDGGIPFNKAYGMTAFEYHGTDPRFNKVFNNGMSGHSTITMKKILEAYKGFEGLTSIVDVGGGTGATLNMIISKYPTIKGINFDLPHVIDDAPSYPGVENVGGDMFVSVPKGDAIFMKWICHDWSDAHCLKFLKNCYQALPDNGKVIVAECILPVAPDTSLATKGVVHIDVIMLAHNPGGKERTEKEFEALAKGAGFQGFKVVCCAFNTWIMEFCKTNGSNSMNQGFSSSAEFNSPVPATIPKSEEDTFVFATLLTSASVLPMALKSALELDLLEIIAKAGPGAFVSTSEIAAKVTKRNPKAPVMLDRILRLLATYDVVKCSLRDSPDGGVERLYGLGPVCKYFTTNEDGVSVAPLLLMNQDKVPMQSWYHLKDAVLDGGIPFNKAYGMTDFEYHGTEPRFNKVFNNGVSGHPTITMKKILEAYKGFEGLTSIVDVGGGTGATLNMIISKYPTIKGINFDLPHVIDDAPSYPGVEHVGGDMFVSVPKGDAIFMKWMCYEWDDAHCLKFLENCYQALPDNGKVIVAECILPVVPDTSLATKTAVHIDVIMLAYNTGGKARTEKEFEALAKGAGFQGFKVVCCAFNSWIMEFCKTA</sequence>
<name>F6H775_VITVI</name>
<evidence type="ECO:0000313" key="7">
    <source>
        <dbReference type="Proteomes" id="UP000009183"/>
    </source>
</evidence>
<dbReference type="GO" id="GO:0008171">
    <property type="term" value="F:O-methyltransferase activity"/>
    <property type="evidence" value="ECO:0000318"/>
    <property type="project" value="GO_Central"/>
</dbReference>
<dbReference type="AlphaFoldDB" id="F6H775"/>
<evidence type="ECO:0000256" key="1">
    <source>
        <dbReference type="ARBA" id="ARBA00022603"/>
    </source>
</evidence>
<dbReference type="InterPro" id="IPR036390">
    <property type="entry name" value="WH_DNA-bd_sf"/>
</dbReference>
<keyword evidence="7" id="KW-1185">Reference proteome</keyword>
<dbReference type="STRING" id="29760.F6H775"/>
<dbReference type="Gene3D" id="1.10.10.10">
    <property type="entry name" value="Winged helix-like DNA-binding domain superfamily/Winged helix DNA-binding domain"/>
    <property type="match status" value="2"/>
</dbReference>
<dbReference type="InParanoid" id="F6H775"/>
<evidence type="ECO:0000259" key="4">
    <source>
        <dbReference type="Pfam" id="PF00891"/>
    </source>
</evidence>
<keyword evidence="1" id="KW-0489">Methyltransferase</keyword>
<dbReference type="Proteomes" id="UP000009183">
    <property type="component" value="Chromosome 16"/>
</dbReference>
<protein>
    <recommendedName>
        <fullName evidence="8">Caffeic acid 3-O-methyltransferase</fullName>
    </recommendedName>
</protein>
<reference evidence="7" key="1">
    <citation type="journal article" date="2007" name="Nature">
        <title>The grapevine genome sequence suggests ancestral hexaploidization in major angiosperm phyla.</title>
        <authorList>
            <consortium name="The French-Italian Public Consortium for Grapevine Genome Characterization."/>
            <person name="Jaillon O."/>
            <person name="Aury J.-M."/>
            <person name="Noel B."/>
            <person name="Policriti A."/>
            <person name="Clepet C."/>
            <person name="Casagrande A."/>
            <person name="Choisne N."/>
            <person name="Aubourg S."/>
            <person name="Vitulo N."/>
            <person name="Jubin C."/>
            <person name="Vezzi A."/>
            <person name="Legeai F."/>
            <person name="Hugueney P."/>
            <person name="Dasilva C."/>
            <person name="Horner D."/>
            <person name="Mica E."/>
            <person name="Jublot D."/>
            <person name="Poulain J."/>
            <person name="Bruyere C."/>
            <person name="Billault A."/>
            <person name="Segurens B."/>
            <person name="Gouyvenoux M."/>
            <person name="Ugarte E."/>
            <person name="Cattonaro F."/>
            <person name="Anthouard V."/>
            <person name="Vico V."/>
            <person name="Del Fabbro C."/>
            <person name="Alaux M."/>
            <person name="Di Gaspero G."/>
            <person name="Dumas V."/>
            <person name="Felice N."/>
            <person name="Paillard S."/>
            <person name="Juman I."/>
            <person name="Moroldo M."/>
            <person name="Scalabrin S."/>
            <person name="Canaguier A."/>
            <person name="Le Clainche I."/>
            <person name="Malacrida G."/>
            <person name="Durand E."/>
            <person name="Pesole G."/>
            <person name="Laucou V."/>
            <person name="Chatelet P."/>
            <person name="Merdinoglu D."/>
            <person name="Delledonne M."/>
            <person name="Pezzotti M."/>
            <person name="Lecharny A."/>
            <person name="Scarpelli C."/>
            <person name="Artiguenave F."/>
            <person name="Pe M.E."/>
            <person name="Valle G."/>
            <person name="Morgante M."/>
            <person name="Caboche M."/>
            <person name="Adam-Blondon A.-F."/>
            <person name="Weissenbach J."/>
            <person name="Quetier F."/>
            <person name="Wincker P."/>
        </authorList>
    </citation>
    <scope>NUCLEOTIDE SEQUENCE [LARGE SCALE GENOMIC DNA]</scope>
    <source>
        <strain evidence="7">cv. Pinot noir / PN40024</strain>
    </source>
</reference>
<dbReference type="SUPFAM" id="SSF46785">
    <property type="entry name" value="Winged helix' DNA-binding domain"/>
    <property type="match status" value="2"/>
</dbReference>
<feature type="domain" description="O-methyltransferase C-terminal" evidence="4">
    <location>
        <begin position="515"/>
        <end position="720"/>
    </location>
</feature>
<dbReference type="InterPro" id="IPR029063">
    <property type="entry name" value="SAM-dependent_MTases_sf"/>
</dbReference>
<dbReference type="InterPro" id="IPR036388">
    <property type="entry name" value="WH-like_DNA-bd_sf"/>
</dbReference>
<organism evidence="6 7">
    <name type="scientific">Vitis vinifera</name>
    <name type="common">Grape</name>
    <dbReference type="NCBI Taxonomy" id="29760"/>
    <lineage>
        <taxon>Eukaryota</taxon>
        <taxon>Viridiplantae</taxon>
        <taxon>Streptophyta</taxon>
        <taxon>Embryophyta</taxon>
        <taxon>Tracheophyta</taxon>
        <taxon>Spermatophyta</taxon>
        <taxon>Magnoliopsida</taxon>
        <taxon>eudicotyledons</taxon>
        <taxon>Gunneridae</taxon>
        <taxon>Pentapetalae</taxon>
        <taxon>rosids</taxon>
        <taxon>Vitales</taxon>
        <taxon>Vitaceae</taxon>
        <taxon>Viteae</taxon>
        <taxon>Vitis</taxon>
    </lineage>
</organism>